<gene>
    <name evidence="2" type="ORF">PILCRDRAFT_45673</name>
</gene>
<evidence type="ECO:0000256" key="1">
    <source>
        <dbReference type="SAM" id="MobiDB-lite"/>
    </source>
</evidence>
<evidence type="ECO:0000313" key="3">
    <source>
        <dbReference type="Proteomes" id="UP000054166"/>
    </source>
</evidence>
<accession>A0A0C3CDZ9</accession>
<dbReference type="EMBL" id="KN832978">
    <property type="protein sequence ID" value="KIM87952.1"/>
    <property type="molecule type" value="Genomic_DNA"/>
</dbReference>
<name>A0A0C3CDZ9_PILCF</name>
<organism evidence="2 3">
    <name type="scientific">Piloderma croceum (strain F 1598)</name>
    <dbReference type="NCBI Taxonomy" id="765440"/>
    <lineage>
        <taxon>Eukaryota</taxon>
        <taxon>Fungi</taxon>
        <taxon>Dikarya</taxon>
        <taxon>Basidiomycota</taxon>
        <taxon>Agaricomycotina</taxon>
        <taxon>Agaricomycetes</taxon>
        <taxon>Agaricomycetidae</taxon>
        <taxon>Atheliales</taxon>
        <taxon>Atheliaceae</taxon>
        <taxon>Piloderma</taxon>
    </lineage>
</organism>
<dbReference type="InParanoid" id="A0A0C3CDZ9"/>
<feature type="non-terminal residue" evidence="2">
    <location>
        <position position="1"/>
    </location>
</feature>
<dbReference type="Proteomes" id="UP000054166">
    <property type="component" value="Unassembled WGS sequence"/>
</dbReference>
<feature type="region of interest" description="Disordered" evidence="1">
    <location>
        <begin position="69"/>
        <end position="105"/>
    </location>
</feature>
<dbReference type="OrthoDB" id="3004525at2759"/>
<feature type="non-terminal residue" evidence="2">
    <location>
        <position position="105"/>
    </location>
</feature>
<dbReference type="STRING" id="765440.A0A0C3CDZ9"/>
<keyword evidence="3" id="KW-1185">Reference proteome</keyword>
<feature type="compositionally biased region" description="Acidic residues" evidence="1">
    <location>
        <begin position="85"/>
        <end position="94"/>
    </location>
</feature>
<dbReference type="AlphaFoldDB" id="A0A0C3CDZ9"/>
<feature type="compositionally biased region" description="Polar residues" evidence="1">
    <location>
        <begin position="71"/>
        <end position="80"/>
    </location>
</feature>
<dbReference type="HOGENOM" id="CLU_161759_1_0_1"/>
<reference evidence="2 3" key="1">
    <citation type="submission" date="2014-04" db="EMBL/GenBank/DDBJ databases">
        <authorList>
            <consortium name="DOE Joint Genome Institute"/>
            <person name="Kuo A."/>
            <person name="Tarkka M."/>
            <person name="Buscot F."/>
            <person name="Kohler A."/>
            <person name="Nagy L.G."/>
            <person name="Floudas D."/>
            <person name="Copeland A."/>
            <person name="Barry K.W."/>
            <person name="Cichocki N."/>
            <person name="Veneault-Fourrey C."/>
            <person name="LaButti K."/>
            <person name="Lindquist E.A."/>
            <person name="Lipzen A."/>
            <person name="Lundell T."/>
            <person name="Morin E."/>
            <person name="Murat C."/>
            <person name="Sun H."/>
            <person name="Tunlid A."/>
            <person name="Henrissat B."/>
            <person name="Grigoriev I.V."/>
            <person name="Hibbett D.S."/>
            <person name="Martin F."/>
            <person name="Nordberg H.P."/>
            <person name="Cantor M.N."/>
            <person name="Hua S.X."/>
        </authorList>
    </citation>
    <scope>NUCLEOTIDE SEQUENCE [LARGE SCALE GENOMIC DNA]</scope>
    <source>
        <strain evidence="2 3">F 1598</strain>
    </source>
</reference>
<protein>
    <submittedName>
        <fullName evidence="2">Uncharacterized protein</fullName>
    </submittedName>
</protein>
<proteinExistence type="predicted"/>
<sequence length="105" mass="12019">CSNCQESSSPYRCRDCFGTNIWCRDCCVSAHIRVPFHRIQMWNGNYFERSDLLTQELIIDLAHYPDDCPSIPSNDETQMINDPDKSDDADEFADEFQPSQSSGST</sequence>
<reference evidence="3" key="2">
    <citation type="submission" date="2015-01" db="EMBL/GenBank/DDBJ databases">
        <title>Evolutionary Origins and Diversification of the Mycorrhizal Mutualists.</title>
        <authorList>
            <consortium name="DOE Joint Genome Institute"/>
            <consortium name="Mycorrhizal Genomics Consortium"/>
            <person name="Kohler A."/>
            <person name="Kuo A."/>
            <person name="Nagy L.G."/>
            <person name="Floudas D."/>
            <person name="Copeland A."/>
            <person name="Barry K.W."/>
            <person name="Cichocki N."/>
            <person name="Veneault-Fourrey C."/>
            <person name="LaButti K."/>
            <person name="Lindquist E.A."/>
            <person name="Lipzen A."/>
            <person name="Lundell T."/>
            <person name="Morin E."/>
            <person name="Murat C."/>
            <person name="Riley R."/>
            <person name="Ohm R."/>
            <person name="Sun H."/>
            <person name="Tunlid A."/>
            <person name="Henrissat B."/>
            <person name="Grigoriev I.V."/>
            <person name="Hibbett D.S."/>
            <person name="Martin F."/>
        </authorList>
    </citation>
    <scope>NUCLEOTIDE SEQUENCE [LARGE SCALE GENOMIC DNA]</scope>
    <source>
        <strain evidence="3">F 1598</strain>
    </source>
</reference>
<evidence type="ECO:0000313" key="2">
    <source>
        <dbReference type="EMBL" id="KIM87952.1"/>
    </source>
</evidence>